<sequence>MYRRSTVYDFSSLNIRSDRPRAGAGDSYDVPKYKKIDLENPVDDGVAHEDLDADFVQENRLSVNSKGKDKEIQLDADDHGPRKKRRKLVHDFGFLETGILDVPGPSAAVPVPSAFAVPSSDLLKCIHHFACNYYTERSQLFNASQIFRKARKERRLAKLARQQEQQLQDSDSEGDGASSDEQEEEQPQPDADSRSGRRKKMNLKEDRRRDMYKTMDGSALLAIGMLLQEHVASMLTLRIPDGWEQIGGEKEEWEGTDGDGDDETETQVEGEEDEDGEGSGESAMECDTGEHGTKPLVVNEQGTIISGQHN</sequence>
<evidence type="ECO:0000313" key="2">
    <source>
        <dbReference type="EMBL" id="KAJ7224394.1"/>
    </source>
</evidence>
<dbReference type="EMBL" id="JARJCW010000005">
    <property type="protein sequence ID" value="KAJ7224394.1"/>
    <property type="molecule type" value="Genomic_DNA"/>
</dbReference>
<dbReference type="Proteomes" id="UP001219525">
    <property type="component" value="Unassembled WGS sequence"/>
</dbReference>
<accession>A0AAD7E2T0</accession>
<gene>
    <name evidence="2" type="ORF">GGX14DRAFT_650115</name>
</gene>
<evidence type="ECO:0000313" key="3">
    <source>
        <dbReference type="Proteomes" id="UP001219525"/>
    </source>
</evidence>
<feature type="compositionally biased region" description="Acidic residues" evidence="1">
    <location>
        <begin position="251"/>
        <end position="278"/>
    </location>
</feature>
<evidence type="ECO:0000256" key="1">
    <source>
        <dbReference type="SAM" id="MobiDB-lite"/>
    </source>
</evidence>
<feature type="region of interest" description="Disordered" evidence="1">
    <location>
        <begin position="250"/>
        <end position="310"/>
    </location>
</feature>
<name>A0AAD7E2T0_9AGAR</name>
<dbReference type="AlphaFoldDB" id="A0AAD7E2T0"/>
<protein>
    <submittedName>
        <fullName evidence="2">Uncharacterized protein</fullName>
    </submittedName>
</protein>
<feature type="region of interest" description="Disordered" evidence="1">
    <location>
        <begin position="157"/>
        <end position="210"/>
    </location>
</feature>
<feature type="compositionally biased region" description="Polar residues" evidence="1">
    <location>
        <begin position="300"/>
        <end position="310"/>
    </location>
</feature>
<feature type="compositionally biased region" description="Acidic residues" evidence="1">
    <location>
        <begin position="170"/>
        <end position="187"/>
    </location>
</feature>
<reference evidence="2" key="1">
    <citation type="submission" date="2023-03" db="EMBL/GenBank/DDBJ databases">
        <title>Massive genome expansion in bonnet fungi (Mycena s.s.) driven by repeated elements and novel gene families across ecological guilds.</title>
        <authorList>
            <consortium name="Lawrence Berkeley National Laboratory"/>
            <person name="Harder C.B."/>
            <person name="Miyauchi S."/>
            <person name="Viragh M."/>
            <person name="Kuo A."/>
            <person name="Thoen E."/>
            <person name="Andreopoulos B."/>
            <person name="Lu D."/>
            <person name="Skrede I."/>
            <person name="Drula E."/>
            <person name="Henrissat B."/>
            <person name="Morin E."/>
            <person name="Kohler A."/>
            <person name="Barry K."/>
            <person name="LaButti K."/>
            <person name="Morin E."/>
            <person name="Salamov A."/>
            <person name="Lipzen A."/>
            <person name="Mereny Z."/>
            <person name="Hegedus B."/>
            <person name="Baldrian P."/>
            <person name="Stursova M."/>
            <person name="Weitz H."/>
            <person name="Taylor A."/>
            <person name="Grigoriev I.V."/>
            <person name="Nagy L.G."/>
            <person name="Martin F."/>
            <person name="Kauserud H."/>
        </authorList>
    </citation>
    <scope>NUCLEOTIDE SEQUENCE</scope>
    <source>
        <strain evidence="2">9144</strain>
    </source>
</reference>
<comment type="caution">
    <text evidence="2">The sequence shown here is derived from an EMBL/GenBank/DDBJ whole genome shotgun (WGS) entry which is preliminary data.</text>
</comment>
<feature type="compositionally biased region" description="Low complexity" evidence="1">
    <location>
        <begin position="159"/>
        <end position="169"/>
    </location>
</feature>
<keyword evidence="3" id="KW-1185">Reference proteome</keyword>
<proteinExistence type="predicted"/>
<organism evidence="2 3">
    <name type="scientific">Mycena pura</name>
    <dbReference type="NCBI Taxonomy" id="153505"/>
    <lineage>
        <taxon>Eukaryota</taxon>
        <taxon>Fungi</taxon>
        <taxon>Dikarya</taxon>
        <taxon>Basidiomycota</taxon>
        <taxon>Agaricomycotina</taxon>
        <taxon>Agaricomycetes</taxon>
        <taxon>Agaricomycetidae</taxon>
        <taxon>Agaricales</taxon>
        <taxon>Marasmiineae</taxon>
        <taxon>Mycenaceae</taxon>
        <taxon>Mycena</taxon>
    </lineage>
</organism>